<dbReference type="PANTHER" id="PTHR31896">
    <property type="entry name" value="FAMILY REGULATORY PROTEIN, PUTATIVE (AFU_ORTHOLOGUE AFUA_3G14730)-RELATED"/>
    <property type="match status" value="1"/>
</dbReference>
<dbReference type="Gene3D" id="3.30.559.10">
    <property type="entry name" value="Chloramphenicol acetyltransferase-like domain"/>
    <property type="match status" value="2"/>
</dbReference>
<dbReference type="PANTHER" id="PTHR31896:SF64">
    <property type="entry name" value="TRICHOTHECENE 3-O-ACETYLTRANSFERASE"/>
    <property type="match status" value="1"/>
</dbReference>
<evidence type="ECO:0000313" key="3">
    <source>
        <dbReference type="EMBL" id="KAF9893449.1"/>
    </source>
</evidence>
<accession>A0AAD4CVF6</accession>
<evidence type="ECO:0000256" key="2">
    <source>
        <dbReference type="ARBA" id="ARBA00023315"/>
    </source>
</evidence>
<organism evidence="3 4">
    <name type="scientific">Aspergillus nanangensis</name>
    <dbReference type="NCBI Taxonomy" id="2582783"/>
    <lineage>
        <taxon>Eukaryota</taxon>
        <taxon>Fungi</taxon>
        <taxon>Dikarya</taxon>
        <taxon>Ascomycota</taxon>
        <taxon>Pezizomycotina</taxon>
        <taxon>Eurotiomycetes</taxon>
        <taxon>Eurotiomycetidae</taxon>
        <taxon>Eurotiales</taxon>
        <taxon>Aspergillaceae</taxon>
        <taxon>Aspergillus</taxon>
        <taxon>Aspergillus subgen. Circumdati</taxon>
    </lineage>
</organism>
<keyword evidence="2" id="KW-0012">Acyltransferase</keyword>
<dbReference type="AlphaFoldDB" id="A0AAD4CVF6"/>
<dbReference type="InterPro" id="IPR051283">
    <property type="entry name" value="Sec_Metabolite_Acyltrans"/>
</dbReference>
<dbReference type="Pfam" id="PF02458">
    <property type="entry name" value="Transferase"/>
    <property type="match status" value="1"/>
</dbReference>
<evidence type="ECO:0000313" key="4">
    <source>
        <dbReference type="Proteomes" id="UP001194746"/>
    </source>
</evidence>
<dbReference type="GO" id="GO:0016746">
    <property type="term" value="F:acyltransferase activity"/>
    <property type="evidence" value="ECO:0007669"/>
    <property type="project" value="UniProtKB-KW"/>
</dbReference>
<dbReference type="InterPro" id="IPR023213">
    <property type="entry name" value="CAT-like_dom_sf"/>
</dbReference>
<keyword evidence="4" id="KW-1185">Reference proteome</keyword>
<dbReference type="Proteomes" id="UP001194746">
    <property type="component" value="Unassembled WGS sequence"/>
</dbReference>
<name>A0AAD4CVF6_ASPNN</name>
<proteinExistence type="predicted"/>
<evidence type="ECO:0000256" key="1">
    <source>
        <dbReference type="ARBA" id="ARBA00022679"/>
    </source>
</evidence>
<gene>
    <name evidence="3" type="ORF">FE257_010761</name>
</gene>
<sequence>MTRTDCETFEWTPLDRLFAQFYVRSQLIFHPNDVQGCETLLQQGLERLIHALPFLSREIVIQVDSDGVESITTRSRPWQDLLKVKHHAKPMRKALADVGKDWARMDTEFMPVSVSYRDVSHPCPVLAVQINIHPDGLLLAVATNHMVTDAKGHSIVIGCLADCCRLAQGDALDIRTGMADQDRGREMLIHQLPAKIVNREGSGYLACESLSSRATALAGVMKEAAATIDRAHFTIAAEHVAALKARCNEMLPRILAEGVDSTISDGRPWVSSSDVVTALMWYSVCRAKYPELFRASSINSVSPKDHGDVNFDDVISIGVTIDTRQRLSPTLPASYIGNGAIGVLASERLGVMAGTDVVPILCRAALAIRKRIAATTSDDIRSLLSYIQSEPKPVTVFPGEAKANCFISNWRQMDFYQADFGPQMGKPDYFRSLDGVADGMVHIMPRRSLVDESLPWEIKLCLKHETLLRLKEDKVFTTYLQPDMYWP</sequence>
<keyword evidence="1" id="KW-0808">Transferase</keyword>
<protein>
    <submittedName>
        <fullName evidence="3">Uncharacterized protein</fullName>
    </submittedName>
</protein>
<reference evidence="3" key="2">
    <citation type="submission" date="2020-02" db="EMBL/GenBank/DDBJ databases">
        <authorList>
            <person name="Gilchrist C.L.M."/>
            <person name="Chooi Y.-H."/>
        </authorList>
    </citation>
    <scope>NUCLEOTIDE SEQUENCE</scope>
    <source>
        <strain evidence="3">MST-FP2251</strain>
    </source>
</reference>
<comment type="caution">
    <text evidence="3">The sequence shown here is derived from an EMBL/GenBank/DDBJ whole genome shotgun (WGS) entry which is preliminary data.</text>
</comment>
<dbReference type="EMBL" id="VCAU01000007">
    <property type="protein sequence ID" value="KAF9893449.1"/>
    <property type="molecule type" value="Genomic_DNA"/>
</dbReference>
<reference evidence="3" key="1">
    <citation type="journal article" date="2019" name="Beilstein J. Org. Chem.">
        <title>Nanangenines: drimane sesquiterpenoids as the dominant metabolite cohort of a novel Australian fungus, Aspergillus nanangensis.</title>
        <authorList>
            <person name="Lacey H.J."/>
            <person name="Gilchrist C.L.M."/>
            <person name="Crombie A."/>
            <person name="Kalaitzis J.A."/>
            <person name="Vuong D."/>
            <person name="Rutledge P.J."/>
            <person name="Turner P."/>
            <person name="Pitt J.I."/>
            <person name="Lacey E."/>
            <person name="Chooi Y.H."/>
            <person name="Piggott A.M."/>
        </authorList>
    </citation>
    <scope>NUCLEOTIDE SEQUENCE</scope>
    <source>
        <strain evidence="3">MST-FP2251</strain>
    </source>
</reference>